<protein>
    <submittedName>
        <fullName evidence="1">Uncharacterized protein</fullName>
    </submittedName>
</protein>
<gene>
    <name evidence="1" type="ORF">SMD27_24020</name>
</gene>
<dbReference type="EMBL" id="JAXCLW010000022">
    <property type="protein sequence ID" value="MDY0885920.1"/>
    <property type="molecule type" value="Genomic_DNA"/>
</dbReference>
<keyword evidence="2" id="KW-1185">Reference proteome</keyword>
<comment type="caution">
    <text evidence="1">The sequence shown here is derived from an EMBL/GenBank/DDBJ whole genome shotgun (WGS) entry which is preliminary data.</text>
</comment>
<dbReference type="RefSeq" id="WP_320510996.1">
    <property type="nucleotide sequence ID" value="NZ_JAXCLW010000022.1"/>
</dbReference>
<reference evidence="1 2" key="1">
    <citation type="journal article" date="2016" name="Antonie Van Leeuwenhoek">
        <title>Dongia soli sp. nov., isolated from soil from Dokdo, Korea.</title>
        <authorList>
            <person name="Kim D.U."/>
            <person name="Lee H."/>
            <person name="Kim H."/>
            <person name="Kim S.G."/>
            <person name="Ka J.O."/>
        </authorList>
    </citation>
    <scope>NUCLEOTIDE SEQUENCE [LARGE SCALE GENOMIC DNA]</scope>
    <source>
        <strain evidence="1 2">D78</strain>
    </source>
</reference>
<organism evidence="1 2">
    <name type="scientific">Dongia soli</name>
    <dbReference type="NCBI Taxonomy" id="600628"/>
    <lineage>
        <taxon>Bacteria</taxon>
        <taxon>Pseudomonadati</taxon>
        <taxon>Pseudomonadota</taxon>
        <taxon>Alphaproteobacteria</taxon>
        <taxon>Rhodospirillales</taxon>
        <taxon>Dongiaceae</taxon>
        <taxon>Dongia</taxon>
    </lineage>
</organism>
<sequence length="65" mass="7263">MTIKIGSLRYHPWGDTAVTLQTSGYAFPAQIGRTKIPGEETSLVVFLGDFVERWVKLGPYIVFFG</sequence>
<accession>A0ABU5ELB2</accession>
<evidence type="ECO:0000313" key="2">
    <source>
        <dbReference type="Proteomes" id="UP001279642"/>
    </source>
</evidence>
<feature type="non-terminal residue" evidence="1">
    <location>
        <position position="65"/>
    </location>
</feature>
<proteinExistence type="predicted"/>
<name>A0ABU5ELB2_9PROT</name>
<evidence type="ECO:0000313" key="1">
    <source>
        <dbReference type="EMBL" id="MDY0885920.1"/>
    </source>
</evidence>
<dbReference type="Proteomes" id="UP001279642">
    <property type="component" value="Unassembled WGS sequence"/>
</dbReference>